<organism evidence="1">
    <name type="scientific">Linum usitatissimum</name>
    <name type="common">Flax</name>
    <name type="synonym">Linum humile</name>
    <dbReference type="NCBI Taxonomy" id="4006"/>
    <lineage>
        <taxon>Eukaryota</taxon>
        <taxon>Viridiplantae</taxon>
        <taxon>Streptophyta</taxon>
        <taxon>Embryophyta</taxon>
        <taxon>Tracheophyta</taxon>
        <taxon>Spermatophyta</taxon>
        <taxon>Magnoliopsida</taxon>
        <taxon>eudicotyledons</taxon>
        <taxon>Gunneridae</taxon>
        <taxon>Pentapetalae</taxon>
        <taxon>rosids</taxon>
        <taxon>fabids</taxon>
        <taxon>Malpighiales</taxon>
        <taxon>Linaceae</taxon>
        <taxon>Linum</taxon>
    </lineage>
</organism>
<dbReference type="EMBL" id="KX034558">
    <property type="protein sequence ID" value="AMY26646.1"/>
    <property type="molecule type" value="Genomic_DNA"/>
</dbReference>
<dbReference type="AlphaFoldDB" id="A0A165G184"/>
<evidence type="ECO:0000313" key="1">
    <source>
        <dbReference type="EMBL" id="AMY26646.1"/>
    </source>
</evidence>
<accession>A0A165G184</accession>
<protein>
    <submittedName>
        <fullName evidence="1">Uncharacterized protein</fullName>
    </submittedName>
</protein>
<name>A0A165G184_LINUS</name>
<proteinExistence type="predicted"/>
<reference evidence="1" key="1">
    <citation type="submission" date="2016-04" db="EMBL/GenBank/DDBJ databases">
        <title>Structural Organization of Fatty Acid Desaturase Loci in Linseed Lines with Contrasting Linolenic Acid Contents.</title>
        <authorList>
            <person name="Thambugala D."/>
            <person name="Ragupathy R."/>
            <person name="Cloutier S."/>
        </authorList>
    </citation>
    <scope>NUCLEOTIDE SEQUENCE</scope>
</reference>
<sequence>MTARLCWIEKLSFLQSKVVASEKDYEVAQSCPAVYYLRQRWRCSVGWLLYAKVIISDFDPSLLDSGIWEGMLQIVSLWDRSRWIHRLWWCTENGRLANYMHTHSGSAASWTG</sequence>